<keyword evidence="1" id="KW-0472">Membrane</keyword>
<reference evidence="2 3" key="1">
    <citation type="journal article" date="2016" name="Nat. Commun.">
        <title>Thousands of microbial genomes shed light on interconnected biogeochemical processes in an aquifer system.</title>
        <authorList>
            <person name="Anantharaman K."/>
            <person name="Brown C.T."/>
            <person name="Hug L.A."/>
            <person name="Sharon I."/>
            <person name="Castelle C.J."/>
            <person name="Probst A.J."/>
            <person name="Thomas B.C."/>
            <person name="Singh A."/>
            <person name="Wilkins M.J."/>
            <person name="Karaoz U."/>
            <person name="Brodie E.L."/>
            <person name="Williams K.H."/>
            <person name="Hubbard S.S."/>
            <person name="Banfield J.F."/>
        </authorList>
    </citation>
    <scope>NUCLEOTIDE SEQUENCE [LARGE SCALE GENOMIC DNA]</scope>
</reference>
<dbReference type="AlphaFoldDB" id="A0A1F4UIS9"/>
<comment type="caution">
    <text evidence="2">The sequence shown here is derived from an EMBL/GenBank/DDBJ whole genome shotgun (WGS) entry which is preliminary data.</text>
</comment>
<feature type="transmembrane region" description="Helical" evidence="1">
    <location>
        <begin position="12"/>
        <end position="35"/>
    </location>
</feature>
<dbReference type="SUPFAM" id="SSF55724">
    <property type="entry name" value="Mog1p/PsbP-like"/>
    <property type="match status" value="1"/>
</dbReference>
<keyword evidence="1" id="KW-1133">Transmembrane helix</keyword>
<dbReference type="InterPro" id="IPR016123">
    <property type="entry name" value="Mog1/PsbP_a/b/a-sand"/>
</dbReference>
<accession>A0A1F4UIS9</accession>
<dbReference type="Gene3D" id="3.40.1000.10">
    <property type="entry name" value="Mog1/PsbP, alpha/beta/alpha sandwich"/>
    <property type="match status" value="1"/>
</dbReference>
<evidence type="ECO:0000313" key="2">
    <source>
        <dbReference type="EMBL" id="OGC44772.1"/>
    </source>
</evidence>
<dbReference type="EMBL" id="MEUW01000010">
    <property type="protein sequence ID" value="OGC44772.1"/>
    <property type="molecule type" value="Genomic_DNA"/>
</dbReference>
<dbReference type="Proteomes" id="UP000176583">
    <property type="component" value="Unassembled WGS sequence"/>
</dbReference>
<keyword evidence="1" id="KW-0812">Transmembrane</keyword>
<sequence>MSLFQKSQVSGRTLLLVSALAVPLLVLAVWFFFFFNRGLAFSNDQFSFKTPPGWHYLNLEESGLEKLIVVKVYQNNPDITFHVSTKLALNSINLADLPKELKATFEKEVQKFEELGIGFQKIDDQDALRYEYRYQATGSDGKVFLTHQEMFIVQVGAQVFYLVGQAADADYKTARPKVSRIINSFRFK</sequence>
<name>A0A1F4UIS9_UNCKA</name>
<organism evidence="2 3">
    <name type="scientific">candidate division WWE3 bacterium RBG_19FT_COMBO_53_11</name>
    <dbReference type="NCBI Taxonomy" id="1802613"/>
    <lineage>
        <taxon>Bacteria</taxon>
        <taxon>Katanobacteria</taxon>
    </lineage>
</organism>
<gene>
    <name evidence="2" type="ORF">A2V54_01735</name>
</gene>
<evidence type="ECO:0000256" key="1">
    <source>
        <dbReference type="SAM" id="Phobius"/>
    </source>
</evidence>
<proteinExistence type="predicted"/>
<evidence type="ECO:0000313" key="3">
    <source>
        <dbReference type="Proteomes" id="UP000176583"/>
    </source>
</evidence>
<dbReference type="STRING" id="1802613.A2V54_01735"/>
<protein>
    <recommendedName>
        <fullName evidence="4">PsbP C-terminal domain-containing protein</fullName>
    </recommendedName>
</protein>
<evidence type="ECO:0008006" key="4">
    <source>
        <dbReference type="Google" id="ProtNLM"/>
    </source>
</evidence>